<dbReference type="RefSeq" id="WP_377911214.1">
    <property type="nucleotide sequence ID" value="NZ_JBHSKS010000001.1"/>
</dbReference>
<proteinExistence type="predicted"/>
<sequence>MYFEPGLVSILIPNFNKAEFIAATLDSIITQEYPLWECIIVDDHSTDESLEILKRYEEKDSRFRVVLRPAGIPKGANFCRNHAFSLCKGEFIQWFDSDDIMYPWFLKRKVDYLQSHPKMPFVIAKADLNFDDDFVGNRKFAQNLTSENPIDDYLKFKLIFLTGGPLLRRNILKESGLFNLRLKRHQEWELYLRVVLNYTNWGILEEPSFKYFFHSNSITSHFQEKSKVVDSELVLFQEVLNLPEKNFNHPISKSTRIRLALKYGLVATKYLRPKYSLQFFRMLFMEFSRA</sequence>
<dbReference type="Gene3D" id="3.90.550.10">
    <property type="entry name" value="Spore Coat Polysaccharide Biosynthesis Protein SpsA, Chain A"/>
    <property type="match status" value="1"/>
</dbReference>
<reference evidence="3" key="1">
    <citation type="journal article" date="2019" name="Int. J. Syst. Evol. Microbiol.">
        <title>The Global Catalogue of Microorganisms (GCM) 10K type strain sequencing project: providing services to taxonomists for standard genome sequencing and annotation.</title>
        <authorList>
            <consortium name="The Broad Institute Genomics Platform"/>
            <consortium name="The Broad Institute Genome Sequencing Center for Infectious Disease"/>
            <person name="Wu L."/>
            <person name="Ma J."/>
        </authorList>
    </citation>
    <scope>NUCLEOTIDE SEQUENCE [LARGE SCALE GENOMIC DNA]</scope>
    <source>
        <strain evidence="3">CGMCC 1.7030</strain>
    </source>
</reference>
<evidence type="ECO:0000259" key="1">
    <source>
        <dbReference type="Pfam" id="PF00535"/>
    </source>
</evidence>
<accession>A0ABW0BSA1</accession>
<dbReference type="SUPFAM" id="SSF53448">
    <property type="entry name" value="Nucleotide-diphospho-sugar transferases"/>
    <property type="match status" value="1"/>
</dbReference>
<dbReference type="Proteomes" id="UP001596163">
    <property type="component" value="Unassembled WGS sequence"/>
</dbReference>
<dbReference type="InterPro" id="IPR029044">
    <property type="entry name" value="Nucleotide-diphossugar_trans"/>
</dbReference>
<evidence type="ECO:0000313" key="3">
    <source>
        <dbReference type="Proteomes" id="UP001596163"/>
    </source>
</evidence>
<dbReference type="InterPro" id="IPR001173">
    <property type="entry name" value="Glyco_trans_2-like"/>
</dbReference>
<organism evidence="2 3">
    <name type="scientific">Algoriphagus aquatilis</name>
    <dbReference type="NCBI Taxonomy" id="490186"/>
    <lineage>
        <taxon>Bacteria</taxon>
        <taxon>Pseudomonadati</taxon>
        <taxon>Bacteroidota</taxon>
        <taxon>Cytophagia</taxon>
        <taxon>Cytophagales</taxon>
        <taxon>Cyclobacteriaceae</taxon>
        <taxon>Algoriphagus</taxon>
    </lineage>
</organism>
<comment type="caution">
    <text evidence="2">The sequence shown here is derived from an EMBL/GenBank/DDBJ whole genome shotgun (WGS) entry which is preliminary data.</text>
</comment>
<dbReference type="Pfam" id="PF00535">
    <property type="entry name" value="Glycos_transf_2"/>
    <property type="match status" value="1"/>
</dbReference>
<name>A0ABW0BSA1_9BACT</name>
<gene>
    <name evidence="2" type="ORF">ACFPIK_00800</name>
</gene>
<dbReference type="InterPro" id="IPR050834">
    <property type="entry name" value="Glycosyltransf_2"/>
</dbReference>
<dbReference type="EMBL" id="JBHSKS010000001">
    <property type="protein sequence ID" value="MFC5190286.1"/>
    <property type="molecule type" value="Genomic_DNA"/>
</dbReference>
<evidence type="ECO:0000313" key="2">
    <source>
        <dbReference type="EMBL" id="MFC5190286.1"/>
    </source>
</evidence>
<protein>
    <submittedName>
        <fullName evidence="2">Glycosyltransferase family 2 protein</fullName>
    </submittedName>
</protein>
<keyword evidence="3" id="KW-1185">Reference proteome</keyword>
<feature type="domain" description="Glycosyltransferase 2-like" evidence="1">
    <location>
        <begin position="9"/>
        <end position="170"/>
    </location>
</feature>
<dbReference type="PANTHER" id="PTHR43685">
    <property type="entry name" value="GLYCOSYLTRANSFERASE"/>
    <property type="match status" value="1"/>
</dbReference>
<dbReference type="PANTHER" id="PTHR43685:SF2">
    <property type="entry name" value="GLYCOSYLTRANSFERASE 2-LIKE DOMAIN-CONTAINING PROTEIN"/>
    <property type="match status" value="1"/>
</dbReference>